<dbReference type="EMBL" id="JAPDFR010000001">
    <property type="protein sequence ID" value="KAK0392560.1"/>
    <property type="molecule type" value="Genomic_DNA"/>
</dbReference>
<dbReference type="InterPro" id="IPR013830">
    <property type="entry name" value="SGNH_hydro"/>
</dbReference>
<feature type="domain" description="SGNH hydrolase-type esterase" evidence="1">
    <location>
        <begin position="11"/>
        <end position="186"/>
    </location>
</feature>
<accession>A0AA39GS38</accession>
<evidence type="ECO:0000313" key="3">
    <source>
        <dbReference type="Proteomes" id="UP001175261"/>
    </source>
</evidence>
<dbReference type="Pfam" id="PF13472">
    <property type="entry name" value="Lipase_GDSL_2"/>
    <property type="match status" value="1"/>
</dbReference>
<reference evidence="2" key="1">
    <citation type="submission" date="2022-10" db="EMBL/GenBank/DDBJ databases">
        <title>Determination and structural analysis of whole genome sequence of Sarocladium strictum F4-1.</title>
        <authorList>
            <person name="Hu L."/>
            <person name="Jiang Y."/>
        </authorList>
    </citation>
    <scope>NUCLEOTIDE SEQUENCE</scope>
    <source>
        <strain evidence="2">F4-1</strain>
    </source>
</reference>
<comment type="caution">
    <text evidence="2">The sequence shown here is derived from an EMBL/GenBank/DDBJ whole genome shotgun (WGS) entry which is preliminary data.</text>
</comment>
<gene>
    <name evidence="2" type="ORF">NLU13_2055</name>
</gene>
<dbReference type="PANTHER" id="PTHR30383:SF19">
    <property type="entry name" value="FIBRONECTIN TYPE-III DOMAIN-CONTAINING PROTEIN"/>
    <property type="match status" value="1"/>
</dbReference>
<dbReference type="InterPro" id="IPR036514">
    <property type="entry name" value="SGNH_hydro_sf"/>
</dbReference>
<name>A0AA39GS38_SARSR</name>
<sequence length="251" mass="28388">MAPVNSLRVLCFGDSLTSGYNAWGSGSHPYSHRLAARLREAFPDLEKIHVVPNGVPGDRVMHAGFLERLEKAVERGIYDWVLILGGTNDIGSRALAEDAASALYEVWNAAMAQDCRVLAMTVPECAAQISWLDSNREILNHMILTHEDTNYYSFDLKSKIPYHSLTDEQRETYWDDGLHLTKEGYDWMGDHIADALIPLVRQDRRISLKKSIITPVIPPRVWGDDHPLEEEIGDPRDIHAGYVVVRRKDLD</sequence>
<evidence type="ECO:0000259" key="1">
    <source>
        <dbReference type="Pfam" id="PF13472"/>
    </source>
</evidence>
<dbReference type="Gene3D" id="3.40.50.1110">
    <property type="entry name" value="SGNH hydrolase"/>
    <property type="match status" value="1"/>
</dbReference>
<evidence type="ECO:0000313" key="2">
    <source>
        <dbReference type="EMBL" id="KAK0392560.1"/>
    </source>
</evidence>
<dbReference type="SUPFAM" id="SSF52266">
    <property type="entry name" value="SGNH hydrolase"/>
    <property type="match status" value="1"/>
</dbReference>
<protein>
    <recommendedName>
        <fullName evidence="1">SGNH hydrolase-type esterase domain-containing protein</fullName>
    </recommendedName>
</protein>
<keyword evidence="3" id="KW-1185">Reference proteome</keyword>
<organism evidence="2 3">
    <name type="scientific">Sarocladium strictum</name>
    <name type="common">Black bundle disease fungus</name>
    <name type="synonym">Acremonium strictum</name>
    <dbReference type="NCBI Taxonomy" id="5046"/>
    <lineage>
        <taxon>Eukaryota</taxon>
        <taxon>Fungi</taxon>
        <taxon>Dikarya</taxon>
        <taxon>Ascomycota</taxon>
        <taxon>Pezizomycotina</taxon>
        <taxon>Sordariomycetes</taxon>
        <taxon>Hypocreomycetidae</taxon>
        <taxon>Hypocreales</taxon>
        <taxon>Sarocladiaceae</taxon>
        <taxon>Sarocladium</taxon>
    </lineage>
</organism>
<dbReference type="PANTHER" id="PTHR30383">
    <property type="entry name" value="THIOESTERASE 1/PROTEASE 1/LYSOPHOSPHOLIPASE L1"/>
    <property type="match status" value="1"/>
</dbReference>
<proteinExistence type="predicted"/>
<dbReference type="AlphaFoldDB" id="A0AA39GS38"/>
<dbReference type="Proteomes" id="UP001175261">
    <property type="component" value="Unassembled WGS sequence"/>
</dbReference>
<dbReference type="InterPro" id="IPR051532">
    <property type="entry name" value="Ester_Hydrolysis_Enzymes"/>
</dbReference>
<dbReference type="CDD" id="cd00229">
    <property type="entry name" value="SGNH_hydrolase"/>
    <property type="match status" value="1"/>
</dbReference>
<dbReference type="GO" id="GO:0004622">
    <property type="term" value="F:phosphatidylcholine lysophospholipase activity"/>
    <property type="evidence" value="ECO:0007669"/>
    <property type="project" value="TreeGrafter"/>
</dbReference>